<dbReference type="GO" id="GO:0051536">
    <property type="term" value="F:iron-sulfur cluster binding"/>
    <property type="evidence" value="ECO:0007669"/>
    <property type="project" value="InterPro"/>
</dbReference>
<dbReference type="AlphaFoldDB" id="A0A9D8KBM6"/>
<dbReference type="Gene3D" id="3.30.420.480">
    <property type="entry name" value="Domain of unknown function (DUF4445)"/>
    <property type="match status" value="1"/>
</dbReference>
<dbReference type="PANTHER" id="PTHR42895">
    <property type="entry name" value="IRON-SULFUR CLUSTER-BINDING PROTEIN-RELATED"/>
    <property type="match status" value="1"/>
</dbReference>
<gene>
    <name evidence="2" type="ORF">JW984_01215</name>
</gene>
<dbReference type="EMBL" id="JAFGIX010000006">
    <property type="protein sequence ID" value="MBN1571793.1"/>
    <property type="molecule type" value="Genomic_DNA"/>
</dbReference>
<evidence type="ECO:0000259" key="1">
    <source>
        <dbReference type="PROSITE" id="PS51085"/>
    </source>
</evidence>
<organism evidence="2 3">
    <name type="scientific">Candidatus Zymogenus saltonus</name>
    <dbReference type="NCBI Taxonomy" id="2844893"/>
    <lineage>
        <taxon>Bacteria</taxon>
        <taxon>Deltaproteobacteria</taxon>
        <taxon>Candidatus Zymogenia</taxon>
        <taxon>Candidatus Zymogeniales</taxon>
        <taxon>Candidatus Zymogenaceae</taxon>
        <taxon>Candidatus Zymogenus</taxon>
    </lineage>
</organism>
<dbReference type="Proteomes" id="UP000809273">
    <property type="component" value="Unassembled WGS sequence"/>
</dbReference>
<dbReference type="InterPro" id="IPR041414">
    <property type="entry name" value="Raco-like_middle"/>
</dbReference>
<dbReference type="CDD" id="cd00207">
    <property type="entry name" value="fer2"/>
    <property type="match status" value="1"/>
</dbReference>
<evidence type="ECO:0000313" key="2">
    <source>
        <dbReference type="EMBL" id="MBN1571793.1"/>
    </source>
</evidence>
<dbReference type="InterPro" id="IPR052911">
    <property type="entry name" value="Corrinoid_activation_enz"/>
</dbReference>
<dbReference type="Pfam" id="PF00111">
    <property type="entry name" value="Fer2"/>
    <property type="match status" value="1"/>
</dbReference>
<name>A0A9D8KBM6_9DELT</name>
<comment type="caution">
    <text evidence="2">The sequence shown here is derived from an EMBL/GenBank/DDBJ whole genome shotgun (WGS) entry which is preliminary data.</text>
</comment>
<dbReference type="InterPro" id="IPR036010">
    <property type="entry name" value="2Fe-2S_ferredoxin-like_sf"/>
</dbReference>
<dbReference type="PANTHER" id="PTHR42895:SF2">
    <property type="entry name" value="IRON-SULFUR CLUSTER PROTEIN"/>
    <property type="match status" value="1"/>
</dbReference>
<accession>A0A9D8KBM6</accession>
<dbReference type="Pfam" id="PF14574">
    <property type="entry name" value="RACo_C_ter"/>
    <property type="match status" value="1"/>
</dbReference>
<evidence type="ECO:0000313" key="3">
    <source>
        <dbReference type="Proteomes" id="UP000809273"/>
    </source>
</evidence>
<feature type="domain" description="2Fe-2S ferredoxin-type" evidence="1">
    <location>
        <begin position="4"/>
        <end position="105"/>
    </location>
</feature>
<sequence>MGMVRIDLLPEGTSIEADSETPLIDLLKENGILLNLPCGGEGRCGKCIVKVAPKGAPSSAGLPYAMVPGDDERRFLSDKSLESGLRLACRVIVTADIEVTIPPSSRLAGAGRAWEGMDVAGLGEEQRAGGLFLAVDVGTTSIAAAVVGGRDAATGATGGIIAHASALNPQTTFGADVISRINAVSKDEKALEHQKQLVLDAVNGLIDKLTANLSVEPIEIKGAAFAGNPTMEHLLLGINPIPIAHAPFTPAFTKAVRKSAKVLGLNIDPDGEAYVFPVISGYVGGDTLAFVWSSRIHESKDIILGIDIGTNGEIVLGNKDRLLSCSAAAGPAFEGSQIRDGMRADFGAIEGVVIKGDKVMLKVKGDNGGGAHKTPTGICGSGIFDAVDQLIKAKVVGESGRIQKGIASKRLSERIKKSGSVTEFVLHEDIGKNGRSIGITQKDIREVQLAKGAIRSGAEILLAEMGIGWGEIKTVLIAGAFGNFLKPESIVGVGLLPKVIRDRIRFVGDAALTGAVEAVVDTAAREGIEKLAESIDYIELSSDKRFNDIFIERLSFSD</sequence>
<dbReference type="InterPro" id="IPR001041">
    <property type="entry name" value="2Fe-2S_ferredoxin-type"/>
</dbReference>
<dbReference type="InterPro" id="IPR042259">
    <property type="entry name" value="Raco-like_middle_sf"/>
</dbReference>
<dbReference type="Pfam" id="PF17651">
    <property type="entry name" value="Raco_middle"/>
    <property type="match status" value="1"/>
</dbReference>
<dbReference type="PROSITE" id="PS51085">
    <property type="entry name" value="2FE2S_FER_2"/>
    <property type="match status" value="1"/>
</dbReference>
<dbReference type="InterPro" id="IPR027980">
    <property type="entry name" value="RACo_C"/>
</dbReference>
<protein>
    <submittedName>
        <fullName evidence="2">DUF4445 domain-containing protein</fullName>
    </submittedName>
</protein>
<dbReference type="Gene3D" id="3.10.20.30">
    <property type="match status" value="1"/>
</dbReference>
<dbReference type="SUPFAM" id="SSF54292">
    <property type="entry name" value="2Fe-2S ferredoxin-like"/>
    <property type="match status" value="1"/>
</dbReference>
<reference evidence="2" key="2">
    <citation type="submission" date="2021-01" db="EMBL/GenBank/DDBJ databases">
        <authorList>
            <person name="Hahn C.R."/>
            <person name="Youssef N.H."/>
            <person name="Elshahed M."/>
        </authorList>
    </citation>
    <scope>NUCLEOTIDE SEQUENCE</scope>
    <source>
        <strain evidence="2">Zod_Metabat.24</strain>
    </source>
</reference>
<proteinExistence type="predicted"/>
<dbReference type="InterPro" id="IPR012675">
    <property type="entry name" value="Beta-grasp_dom_sf"/>
</dbReference>
<reference evidence="2" key="1">
    <citation type="journal article" date="2021" name="Environ. Microbiol.">
        <title>Genomic characterization of three novel Desulfobacterota classes expand the metabolic and phylogenetic diversity of the phylum.</title>
        <authorList>
            <person name="Murphy C.L."/>
            <person name="Biggerstaff J."/>
            <person name="Eichhorn A."/>
            <person name="Ewing E."/>
            <person name="Shahan R."/>
            <person name="Soriano D."/>
            <person name="Stewart S."/>
            <person name="VanMol K."/>
            <person name="Walker R."/>
            <person name="Walters P."/>
            <person name="Elshahed M.S."/>
            <person name="Youssef N.H."/>
        </authorList>
    </citation>
    <scope>NUCLEOTIDE SEQUENCE</scope>
    <source>
        <strain evidence="2">Zod_Metabat.24</strain>
    </source>
</reference>